<evidence type="ECO:0000256" key="1">
    <source>
        <dbReference type="SAM" id="MobiDB-lite"/>
    </source>
</evidence>
<evidence type="ECO:0000313" key="2">
    <source>
        <dbReference type="EMBL" id="GHD20344.1"/>
    </source>
</evidence>
<name>A0A918XAS6_9ACTN</name>
<evidence type="ECO:0000313" key="3">
    <source>
        <dbReference type="Proteomes" id="UP000654947"/>
    </source>
</evidence>
<dbReference type="Proteomes" id="UP000654947">
    <property type="component" value="Unassembled WGS sequence"/>
</dbReference>
<reference evidence="2 3" key="1">
    <citation type="journal article" date="2014" name="Int. J. Syst. Evol. Microbiol.">
        <title>Complete genome sequence of Corynebacterium casei LMG S-19264T (=DSM 44701T), isolated from a smear-ripened cheese.</title>
        <authorList>
            <consortium name="US DOE Joint Genome Institute (JGI-PGF)"/>
            <person name="Walter F."/>
            <person name="Albersmeier A."/>
            <person name="Kalinowski J."/>
            <person name="Ruckert C."/>
        </authorList>
    </citation>
    <scope>NUCLEOTIDE SEQUENCE [LARGE SCALE GENOMIC DNA]</scope>
    <source>
        <strain evidence="2 3">KCTC 19473</strain>
    </source>
</reference>
<dbReference type="EMBL" id="BMXL01000004">
    <property type="protein sequence ID" value="GHD20344.1"/>
    <property type="molecule type" value="Genomic_DNA"/>
</dbReference>
<proteinExistence type="predicted"/>
<organism evidence="2 3">
    <name type="scientific">Nocardiopsis kunsanensis</name>
    <dbReference type="NCBI Taxonomy" id="141693"/>
    <lineage>
        <taxon>Bacteria</taxon>
        <taxon>Bacillati</taxon>
        <taxon>Actinomycetota</taxon>
        <taxon>Actinomycetes</taxon>
        <taxon>Streptosporangiales</taxon>
        <taxon>Nocardiopsidaceae</taxon>
        <taxon>Nocardiopsis</taxon>
    </lineage>
</organism>
<gene>
    <name evidence="2" type="ORF">GCM10007147_12420</name>
</gene>
<feature type="region of interest" description="Disordered" evidence="1">
    <location>
        <begin position="1"/>
        <end position="69"/>
    </location>
</feature>
<protein>
    <submittedName>
        <fullName evidence="2">Uncharacterized protein</fullName>
    </submittedName>
</protein>
<accession>A0A918XAS6</accession>
<dbReference type="AlphaFoldDB" id="A0A918XAS6"/>
<feature type="compositionally biased region" description="Basic and acidic residues" evidence="1">
    <location>
        <begin position="10"/>
        <end position="31"/>
    </location>
</feature>
<comment type="caution">
    <text evidence="2">The sequence shown here is derived from an EMBL/GenBank/DDBJ whole genome shotgun (WGS) entry which is preliminary data.</text>
</comment>
<keyword evidence="3" id="KW-1185">Reference proteome</keyword>
<sequence length="69" mass="7466">MHRTSGSDRQGGDGHGPEENRTEQDSEDNHASNHIRSMLDYAPPPERTAGAHVSDELVSTGPVDVWTVA</sequence>